<dbReference type="EMBL" id="LGLK01000057">
    <property type="protein sequence ID" value="KPC17555.1"/>
    <property type="molecule type" value="Genomic_DNA"/>
</dbReference>
<accession>A0ABR5KRX2</accession>
<dbReference type="Proteomes" id="UP000037943">
    <property type="component" value="Unassembled WGS sequence"/>
</dbReference>
<evidence type="ECO:0000313" key="1">
    <source>
        <dbReference type="EMBL" id="KPC17555.1"/>
    </source>
</evidence>
<proteinExistence type="predicted"/>
<evidence type="ECO:0000313" key="2">
    <source>
        <dbReference type="Proteomes" id="UP000037943"/>
    </source>
</evidence>
<organism evidence="1 2">
    <name type="scientific">Pseudomonas amygdali pv. lachrymans</name>
    <name type="common">Pseudomonas syringae pv. lachrymans</name>
    <dbReference type="NCBI Taxonomy" id="53707"/>
    <lineage>
        <taxon>Bacteria</taxon>
        <taxon>Pseudomonadati</taxon>
        <taxon>Pseudomonadota</taxon>
        <taxon>Gammaproteobacteria</taxon>
        <taxon>Pseudomonadales</taxon>
        <taxon>Pseudomonadaceae</taxon>
        <taxon>Pseudomonas</taxon>
        <taxon>Pseudomonas amygdali</taxon>
    </lineage>
</organism>
<protein>
    <submittedName>
        <fullName evidence="1">Uncharacterized protein</fullName>
    </submittedName>
</protein>
<reference evidence="1 2" key="1">
    <citation type="submission" date="2015-10" db="EMBL/GenBank/DDBJ databases">
        <title>Comparative genomics and high-throughput reverse genetic screens identify a new phytobacterial MAMP and an Arabidopsis receptor required for immune elicitation.</title>
        <authorList>
            <person name="Mott G.A."/>
            <person name="Thakur S."/>
            <person name="Wang P.W."/>
            <person name="Desveaux D."/>
            <person name="Guttman D.S."/>
        </authorList>
    </citation>
    <scope>NUCLEOTIDE SEQUENCE [LARGE SCALE GENOMIC DNA]</scope>
    <source>
        <strain evidence="1 2">107</strain>
    </source>
</reference>
<comment type="caution">
    <text evidence="1">The sequence shown here is derived from an EMBL/GenBank/DDBJ whole genome shotgun (WGS) entry which is preliminary data.</text>
</comment>
<name>A0ABR5KRX2_PSEAV</name>
<gene>
    <name evidence="1" type="ORF">AC499_0757</name>
</gene>
<sequence length="46" mass="5525">MIAHDCLTTTMRQMDKLELPRAELFGIEQDIREGEWELSERIIYSR</sequence>
<keyword evidence="2" id="KW-1185">Reference proteome</keyword>